<dbReference type="AlphaFoldDB" id="A0A5N5WWH2"/>
<dbReference type="EMBL" id="ML732271">
    <property type="protein sequence ID" value="KAB8071480.1"/>
    <property type="molecule type" value="Genomic_DNA"/>
</dbReference>
<evidence type="ECO:0000256" key="5">
    <source>
        <dbReference type="ARBA" id="ARBA00022840"/>
    </source>
</evidence>
<proteinExistence type="predicted"/>
<gene>
    <name evidence="7" type="ORF">BDV29DRAFT_193236</name>
</gene>
<keyword evidence="4" id="KW-0418">Kinase</keyword>
<dbReference type="SUPFAM" id="SSF56112">
    <property type="entry name" value="Protein kinase-like (PK-like)"/>
    <property type="match status" value="1"/>
</dbReference>
<keyword evidence="8" id="KW-1185">Reference proteome</keyword>
<dbReference type="PROSITE" id="PS50011">
    <property type="entry name" value="PROTEIN_KINASE_DOM"/>
    <property type="match status" value="1"/>
</dbReference>
<keyword evidence="5" id="KW-0067">ATP-binding</keyword>
<feature type="domain" description="Protein kinase" evidence="6">
    <location>
        <begin position="1"/>
        <end position="294"/>
    </location>
</feature>
<dbReference type="OrthoDB" id="5979581at2759"/>
<evidence type="ECO:0000313" key="8">
    <source>
        <dbReference type="Proteomes" id="UP000326565"/>
    </source>
</evidence>
<name>A0A5N5WWH2_9EURO</name>
<dbReference type="PANTHER" id="PTHR45646">
    <property type="entry name" value="SERINE/THREONINE-PROTEIN KINASE DOA-RELATED"/>
    <property type="match status" value="1"/>
</dbReference>
<dbReference type="GO" id="GO:0043484">
    <property type="term" value="P:regulation of RNA splicing"/>
    <property type="evidence" value="ECO:0007669"/>
    <property type="project" value="TreeGrafter"/>
</dbReference>
<dbReference type="SMART" id="SM00220">
    <property type="entry name" value="S_TKc"/>
    <property type="match status" value="1"/>
</dbReference>
<dbReference type="Gene3D" id="1.10.510.10">
    <property type="entry name" value="Transferase(Phosphotransferase) domain 1"/>
    <property type="match status" value="1"/>
</dbReference>
<sequence length="303" mass="34636">MRLHPHQHELIDEEVCPAYQSRCFYLAKPGWQSERLVTLKIINTHSEVAHHERDIEKSVLAVAGPEGSHLCLAYEPMRELLWILQKPYILILLPGLDYPHTECGLSILTSNLPMQFKTDPTTGRTIYRCHNDFRALDLRKLRKIIPKIADFWKGRGEEICIHPIQPDRYRAPEVILGSGWSFSADIWNLGILLGPPPKELLAKSDTMVQSKWPDTTKNVAGSLCRNTREFFGGPFSNEGHFLHDSLIPAETLDMAIPLLEEKERQAFLSFVSQMLTWLSEERETARELINHPSSALKNVRLLG</sequence>
<keyword evidence="1" id="KW-0723">Serine/threonine-protein kinase</keyword>
<reference evidence="7 8" key="1">
    <citation type="submission" date="2019-04" db="EMBL/GenBank/DDBJ databases">
        <title>Friends and foes A comparative genomics study of 23 Aspergillus species from section Flavi.</title>
        <authorList>
            <consortium name="DOE Joint Genome Institute"/>
            <person name="Kjaerbolling I."/>
            <person name="Vesth T."/>
            <person name="Frisvad J.C."/>
            <person name="Nybo J.L."/>
            <person name="Theobald S."/>
            <person name="Kildgaard S."/>
            <person name="Isbrandt T."/>
            <person name="Kuo A."/>
            <person name="Sato A."/>
            <person name="Lyhne E.K."/>
            <person name="Kogle M.E."/>
            <person name="Wiebenga A."/>
            <person name="Kun R.S."/>
            <person name="Lubbers R.J."/>
            <person name="Makela M.R."/>
            <person name="Barry K."/>
            <person name="Chovatia M."/>
            <person name="Clum A."/>
            <person name="Daum C."/>
            <person name="Haridas S."/>
            <person name="He G."/>
            <person name="LaButti K."/>
            <person name="Lipzen A."/>
            <person name="Mondo S."/>
            <person name="Riley R."/>
            <person name="Salamov A."/>
            <person name="Simmons B.A."/>
            <person name="Magnuson J.K."/>
            <person name="Henrissat B."/>
            <person name="Mortensen U.H."/>
            <person name="Larsen T.O."/>
            <person name="Devries R.P."/>
            <person name="Grigoriev I.V."/>
            <person name="Machida M."/>
            <person name="Baker S.E."/>
            <person name="Andersen M.R."/>
        </authorList>
    </citation>
    <scope>NUCLEOTIDE SEQUENCE [LARGE SCALE GENOMIC DNA]</scope>
    <source>
        <strain evidence="7 8">CBS 151.66</strain>
    </source>
</reference>
<evidence type="ECO:0000256" key="3">
    <source>
        <dbReference type="ARBA" id="ARBA00022741"/>
    </source>
</evidence>
<evidence type="ECO:0000259" key="6">
    <source>
        <dbReference type="PROSITE" id="PS50011"/>
    </source>
</evidence>
<dbReference type="Gene3D" id="3.30.200.20">
    <property type="entry name" value="Phosphorylase Kinase, domain 1"/>
    <property type="match status" value="1"/>
</dbReference>
<evidence type="ECO:0000256" key="2">
    <source>
        <dbReference type="ARBA" id="ARBA00022679"/>
    </source>
</evidence>
<dbReference type="Proteomes" id="UP000326565">
    <property type="component" value="Unassembled WGS sequence"/>
</dbReference>
<dbReference type="InterPro" id="IPR011009">
    <property type="entry name" value="Kinase-like_dom_sf"/>
</dbReference>
<dbReference type="PANTHER" id="PTHR45646:SF11">
    <property type="entry name" value="SERINE_THREONINE-PROTEIN KINASE DOA"/>
    <property type="match status" value="1"/>
</dbReference>
<keyword evidence="3" id="KW-0547">Nucleotide-binding</keyword>
<dbReference type="InterPro" id="IPR000719">
    <property type="entry name" value="Prot_kinase_dom"/>
</dbReference>
<dbReference type="GO" id="GO:0004674">
    <property type="term" value="F:protein serine/threonine kinase activity"/>
    <property type="evidence" value="ECO:0007669"/>
    <property type="project" value="UniProtKB-KW"/>
</dbReference>
<organism evidence="7 8">
    <name type="scientific">Aspergillus leporis</name>
    <dbReference type="NCBI Taxonomy" id="41062"/>
    <lineage>
        <taxon>Eukaryota</taxon>
        <taxon>Fungi</taxon>
        <taxon>Dikarya</taxon>
        <taxon>Ascomycota</taxon>
        <taxon>Pezizomycotina</taxon>
        <taxon>Eurotiomycetes</taxon>
        <taxon>Eurotiomycetidae</taxon>
        <taxon>Eurotiales</taxon>
        <taxon>Aspergillaceae</taxon>
        <taxon>Aspergillus</taxon>
        <taxon>Aspergillus subgen. Circumdati</taxon>
    </lineage>
</organism>
<dbReference type="GO" id="GO:0005634">
    <property type="term" value="C:nucleus"/>
    <property type="evidence" value="ECO:0007669"/>
    <property type="project" value="TreeGrafter"/>
</dbReference>
<accession>A0A5N5WWH2</accession>
<evidence type="ECO:0000256" key="1">
    <source>
        <dbReference type="ARBA" id="ARBA00022527"/>
    </source>
</evidence>
<dbReference type="GO" id="GO:0005524">
    <property type="term" value="F:ATP binding"/>
    <property type="evidence" value="ECO:0007669"/>
    <property type="project" value="UniProtKB-KW"/>
</dbReference>
<evidence type="ECO:0000256" key="4">
    <source>
        <dbReference type="ARBA" id="ARBA00022777"/>
    </source>
</evidence>
<keyword evidence="2" id="KW-0808">Transferase</keyword>
<evidence type="ECO:0000313" key="7">
    <source>
        <dbReference type="EMBL" id="KAB8071480.1"/>
    </source>
</evidence>
<dbReference type="InterPro" id="IPR051175">
    <property type="entry name" value="CLK_kinases"/>
</dbReference>
<protein>
    <recommendedName>
        <fullName evidence="6">Protein kinase domain-containing protein</fullName>
    </recommendedName>
</protein>